<dbReference type="EMBL" id="LR797069">
    <property type="protein sequence ID" value="CAB4184393.1"/>
    <property type="molecule type" value="Genomic_DNA"/>
</dbReference>
<protein>
    <submittedName>
        <fullName evidence="2">Uncharacterized protein</fullName>
    </submittedName>
</protein>
<proteinExistence type="predicted"/>
<dbReference type="EMBL" id="LR798419">
    <property type="protein sequence ID" value="CAB5230613.1"/>
    <property type="molecule type" value="Genomic_DNA"/>
</dbReference>
<evidence type="ECO:0000313" key="2">
    <source>
        <dbReference type="EMBL" id="CAB4215372.1"/>
    </source>
</evidence>
<gene>
    <name evidence="1" type="ORF">UFOVP1126_14</name>
    <name evidence="2" type="ORF">UFOVP1485_14</name>
    <name evidence="3" type="ORF">UFOVP1573_46</name>
</gene>
<evidence type="ECO:0000313" key="1">
    <source>
        <dbReference type="EMBL" id="CAB4184393.1"/>
    </source>
</evidence>
<name>A0A6J5SKE4_9CAUD</name>
<organism evidence="2">
    <name type="scientific">uncultured Caudovirales phage</name>
    <dbReference type="NCBI Taxonomy" id="2100421"/>
    <lineage>
        <taxon>Viruses</taxon>
        <taxon>Duplodnaviria</taxon>
        <taxon>Heunggongvirae</taxon>
        <taxon>Uroviricota</taxon>
        <taxon>Caudoviricetes</taxon>
        <taxon>Peduoviridae</taxon>
        <taxon>Maltschvirus</taxon>
        <taxon>Maltschvirus maltsch</taxon>
    </lineage>
</organism>
<evidence type="ECO:0000313" key="3">
    <source>
        <dbReference type="EMBL" id="CAB5230613.1"/>
    </source>
</evidence>
<dbReference type="EMBL" id="LR797428">
    <property type="protein sequence ID" value="CAB4215372.1"/>
    <property type="molecule type" value="Genomic_DNA"/>
</dbReference>
<reference evidence="2" key="1">
    <citation type="submission" date="2020-05" db="EMBL/GenBank/DDBJ databases">
        <authorList>
            <person name="Chiriac C."/>
            <person name="Salcher M."/>
            <person name="Ghai R."/>
            <person name="Kavagutti S V."/>
        </authorList>
    </citation>
    <scope>NUCLEOTIDE SEQUENCE</scope>
</reference>
<accession>A0A6J5SKE4</accession>
<sequence>MTQHISSRQVSVGTAATAVAEGMVSGSILQLHTDTQGNHNVFIGPAGVTIATGFAVHSGSTITVNLPERVQLYAITDSGTHTLYVLQIGGI</sequence>